<dbReference type="AlphaFoldDB" id="A0A6A9QTA9"/>
<accession>A0A6A9QTA9</accession>
<name>A0A6A9QTA9_SULME</name>
<reference evidence="2 3" key="1">
    <citation type="submission" date="2019-10" db="EMBL/GenBank/DDBJ databases">
        <title>Sequencing and Assembly of Multiple Reported Metal-Biooxidizing Members of the Extremely Thermoacidophilic Archaeal Family Sulfolobaceae.</title>
        <authorList>
            <person name="Counts J.A."/>
            <person name="Kelly R.M."/>
        </authorList>
    </citation>
    <scope>NUCLEOTIDE SEQUENCE [LARGE SCALE GENOMIC DNA]</scope>
    <source>
        <strain evidence="2 3">DSM 6482</strain>
    </source>
</reference>
<comment type="caution">
    <text evidence="2">The sequence shown here is derived from an EMBL/GenBank/DDBJ whole genome shotgun (WGS) entry which is preliminary data.</text>
</comment>
<keyword evidence="1" id="KW-0472">Membrane</keyword>
<dbReference type="EMBL" id="WGGD01000005">
    <property type="protein sequence ID" value="MUN28382.1"/>
    <property type="molecule type" value="Genomic_DNA"/>
</dbReference>
<gene>
    <name evidence="2" type="ORF">GC250_02620</name>
</gene>
<keyword evidence="1" id="KW-0812">Transmembrane</keyword>
<proteinExistence type="predicted"/>
<organism evidence="2 3">
    <name type="scientific">Sulfuracidifex metallicus DSM 6482 = JCM 9184</name>
    <dbReference type="NCBI Taxonomy" id="523847"/>
    <lineage>
        <taxon>Archaea</taxon>
        <taxon>Thermoproteota</taxon>
        <taxon>Thermoprotei</taxon>
        <taxon>Sulfolobales</taxon>
        <taxon>Sulfolobaceae</taxon>
        <taxon>Sulfuracidifex</taxon>
    </lineage>
</organism>
<sequence>MKGPFSSLTLKLPSRFELNDGETVSLKNEDLVKERTFCLRVSPKHVDDLASSLFRVGFKKPSLSFRMGEKYSLSKVLIFPWELHMRIYNNGCIFSHIEVQRKYIQHLLGYVLPSLEESFSIISKFQDVEINYELDKKLRKVLEYSVFKLNAPRFLLPWQPFFMLSAFLVGFNLTKRKIFKH</sequence>
<feature type="transmembrane region" description="Helical" evidence="1">
    <location>
        <begin position="155"/>
        <end position="174"/>
    </location>
</feature>
<evidence type="ECO:0000256" key="1">
    <source>
        <dbReference type="SAM" id="Phobius"/>
    </source>
</evidence>
<dbReference type="Proteomes" id="UP000470772">
    <property type="component" value="Unassembled WGS sequence"/>
</dbReference>
<keyword evidence="1" id="KW-1133">Transmembrane helix</keyword>
<keyword evidence="3" id="KW-1185">Reference proteome</keyword>
<dbReference type="RefSeq" id="WP_156016213.1">
    <property type="nucleotide sequence ID" value="NZ_WGGD01000005.1"/>
</dbReference>
<evidence type="ECO:0000313" key="2">
    <source>
        <dbReference type="EMBL" id="MUN28382.1"/>
    </source>
</evidence>
<evidence type="ECO:0000313" key="3">
    <source>
        <dbReference type="Proteomes" id="UP000470772"/>
    </source>
</evidence>
<protein>
    <submittedName>
        <fullName evidence="2">Uncharacterized protein</fullName>
    </submittedName>
</protein>